<evidence type="ECO:0000256" key="8">
    <source>
        <dbReference type="ARBA" id="ARBA00022741"/>
    </source>
</evidence>
<dbReference type="EC" id="2.4.1.122" evidence="4"/>
<evidence type="ECO:0000256" key="11">
    <source>
        <dbReference type="ARBA" id="ARBA00023136"/>
    </source>
</evidence>
<comment type="subcellular location">
    <subcellularLocation>
        <location evidence="1">Membrane</location>
        <topology evidence="1">Single-pass type II membrane protein</topology>
    </subcellularLocation>
</comment>
<feature type="domain" description="Fringe-like glycosyltransferase" evidence="12">
    <location>
        <begin position="75"/>
        <end position="178"/>
    </location>
</feature>
<dbReference type="Proteomes" id="UP001189429">
    <property type="component" value="Unassembled WGS sequence"/>
</dbReference>
<keyword evidence="11" id="KW-0472">Membrane</keyword>
<evidence type="ECO:0000256" key="5">
    <source>
        <dbReference type="ARBA" id="ARBA00022676"/>
    </source>
</evidence>
<dbReference type="Gene3D" id="3.90.550.50">
    <property type="match status" value="1"/>
</dbReference>
<reference evidence="13" key="1">
    <citation type="submission" date="2023-10" db="EMBL/GenBank/DDBJ databases">
        <authorList>
            <person name="Chen Y."/>
            <person name="Shah S."/>
            <person name="Dougan E. K."/>
            <person name="Thang M."/>
            <person name="Chan C."/>
        </authorList>
    </citation>
    <scope>NUCLEOTIDE SEQUENCE [LARGE SCALE GENOMIC DNA]</scope>
</reference>
<gene>
    <name evidence="13" type="ORF">PCOR1329_LOCUS53201</name>
</gene>
<dbReference type="Pfam" id="PF02434">
    <property type="entry name" value="Fringe"/>
    <property type="match status" value="1"/>
</dbReference>
<evidence type="ECO:0000259" key="12">
    <source>
        <dbReference type="Pfam" id="PF02434"/>
    </source>
</evidence>
<evidence type="ECO:0000313" key="13">
    <source>
        <dbReference type="EMBL" id="CAK0865760.1"/>
    </source>
</evidence>
<keyword evidence="6" id="KW-0808">Transferase</keyword>
<dbReference type="EMBL" id="CAUYUJ010016483">
    <property type="protein sequence ID" value="CAK0865760.1"/>
    <property type="molecule type" value="Genomic_DNA"/>
</dbReference>
<keyword evidence="14" id="KW-1185">Reference proteome</keyword>
<dbReference type="PANTHER" id="PTHR23033">
    <property type="entry name" value="BETA1,3-GALACTOSYLTRANSFERASE"/>
    <property type="match status" value="1"/>
</dbReference>
<comment type="caution">
    <text evidence="13">The sequence shown here is derived from an EMBL/GenBank/DDBJ whole genome shotgun (WGS) entry which is preliminary data.</text>
</comment>
<evidence type="ECO:0000256" key="1">
    <source>
        <dbReference type="ARBA" id="ARBA00004606"/>
    </source>
</evidence>
<evidence type="ECO:0000313" key="14">
    <source>
        <dbReference type="Proteomes" id="UP001189429"/>
    </source>
</evidence>
<accession>A0ABN9V1Z6</accession>
<proteinExistence type="inferred from homology"/>
<organism evidence="13 14">
    <name type="scientific">Prorocentrum cordatum</name>
    <dbReference type="NCBI Taxonomy" id="2364126"/>
    <lineage>
        <taxon>Eukaryota</taxon>
        <taxon>Sar</taxon>
        <taxon>Alveolata</taxon>
        <taxon>Dinophyceae</taxon>
        <taxon>Prorocentrales</taxon>
        <taxon>Prorocentraceae</taxon>
        <taxon>Prorocentrum</taxon>
    </lineage>
</organism>
<keyword evidence="9" id="KW-0735">Signal-anchor</keyword>
<keyword evidence="8" id="KW-0547">Nucleotide-binding</keyword>
<protein>
    <recommendedName>
        <fullName evidence="4">N-acetylgalactosaminide beta-1,3-galactosyltransferase</fullName>
        <ecNumber evidence="4">2.4.1.122</ecNumber>
    </recommendedName>
</protein>
<sequence length="599" mass="66976">MASRTLSERASLMEEAWRESPVQRLYLVDDWLGEVPRELQWRFEPDPGGGDVTGYWDAQSRQLEYMRAHPSIVGRAKWVILADDDTWVYVDRLLGFVADHDPAVPVLFTYVLSDAHVLGYDYPCGGAGMLLSAAAYELVAPRLLTPDCPLIQYNDLTLGFCVHAHGVPMVHHPNMHCSPDVNRAMRAGENLMDLHWGLSVHRLPAFGAFPELVETVGAMHSQLPFLLRNGCRLAAKSSSATLDLRLFYWTVDAFPSAVDKCRAGADGPSVGGPIHLEFLIFGGGKAVARYHEERQTPLMAPPGERAARWPDWFVQLRRLGCTGHEDTWSARWLDAAPRVSRRQVAASDLDALAAGAGVAAEELRASYEALRARSPRGSWLQELQRESVRLLRALSDLYYAHGGAEARLQAEDSHRPVRLGDTAPPPLALAYEFSSLHVEQDAGVWLNGVAMSRLLHCPALTHPIVLHAEAHANDWDTVADRLRLLWHNALAVDVFRTLRFCGVVVLHAPQMIPHALAYLPYSTYRRPHAPSVATALTLGNVMSREQTLAMSQLVSRRACRERRGARALERERGGWRPPFRMRSMGLSERRRARCRCCWE</sequence>
<name>A0ABN9V1Z6_9DINO</name>
<evidence type="ECO:0000256" key="7">
    <source>
        <dbReference type="ARBA" id="ARBA00022692"/>
    </source>
</evidence>
<evidence type="ECO:0000256" key="6">
    <source>
        <dbReference type="ARBA" id="ARBA00022679"/>
    </source>
</evidence>
<dbReference type="InterPro" id="IPR026050">
    <property type="entry name" value="C1GALT1/C1GALT1_chp1"/>
</dbReference>
<evidence type="ECO:0000256" key="2">
    <source>
        <dbReference type="ARBA" id="ARBA00004922"/>
    </source>
</evidence>
<comment type="pathway">
    <text evidence="2">Protein modification; protein glycosylation.</text>
</comment>
<dbReference type="InterPro" id="IPR003378">
    <property type="entry name" value="Fringe-like_glycosylTrfase"/>
</dbReference>
<evidence type="ECO:0000256" key="10">
    <source>
        <dbReference type="ARBA" id="ARBA00022989"/>
    </source>
</evidence>
<keyword evidence="7" id="KW-0812">Transmembrane</keyword>
<evidence type="ECO:0000256" key="3">
    <source>
        <dbReference type="ARBA" id="ARBA00006462"/>
    </source>
</evidence>
<evidence type="ECO:0000256" key="4">
    <source>
        <dbReference type="ARBA" id="ARBA00012557"/>
    </source>
</evidence>
<keyword evidence="10" id="KW-1133">Transmembrane helix</keyword>
<evidence type="ECO:0000256" key="9">
    <source>
        <dbReference type="ARBA" id="ARBA00022968"/>
    </source>
</evidence>
<comment type="similarity">
    <text evidence="3">Belongs to the glycosyltransferase 31 family. Beta3-Gal-T subfamily.</text>
</comment>
<keyword evidence="5" id="KW-0328">Glycosyltransferase</keyword>